<comment type="caution">
    <text evidence="4">The sequence shown here is derived from an EMBL/GenBank/DDBJ whole genome shotgun (WGS) entry which is preliminary data.</text>
</comment>
<dbReference type="Proteomes" id="UP000824469">
    <property type="component" value="Unassembled WGS sequence"/>
</dbReference>
<dbReference type="Gene3D" id="3.30.70.330">
    <property type="match status" value="2"/>
</dbReference>
<feature type="domain" description="RRM" evidence="3">
    <location>
        <begin position="7"/>
        <end position="102"/>
    </location>
</feature>
<dbReference type="PANTHER" id="PTHR23189">
    <property type="entry name" value="RNA RECOGNITION MOTIF-CONTAINING"/>
    <property type="match status" value="1"/>
</dbReference>
<keyword evidence="1 2" id="KW-0694">RNA-binding</keyword>
<dbReference type="PROSITE" id="PS50102">
    <property type="entry name" value="RRM"/>
    <property type="match status" value="2"/>
</dbReference>
<accession>A0AA38C2H1</accession>
<protein>
    <recommendedName>
        <fullName evidence="3">RRM domain-containing protein</fullName>
    </recommendedName>
</protein>
<dbReference type="GO" id="GO:0003723">
    <property type="term" value="F:RNA binding"/>
    <property type="evidence" value="ECO:0007669"/>
    <property type="project" value="UniProtKB-UniRule"/>
</dbReference>
<dbReference type="InterPro" id="IPR035979">
    <property type="entry name" value="RBD_domain_sf"/>
</dbReference>
<reference evidence="4 5" key="1">
    <citation type="journal article" date="2021" name="Nat. Plants">
        <title>The Taxus genome provides insights into paclitaxel biosynthesis.</title>
        <authorList>
            <person name="Xiong X."/>
            <person name="Gou J."/>
            <person name="Liao Q."/>
            <person name="Li Y."/>
            <person name="Zhou Q."/>
            <person name="Bi G."/>
            <person name="Li C."/>
            <person name="Du R."/>
            <person name="Wang X."/>
            <person name="Sun T."/>
            <person name="Guo L."/>
            <person name="Liang H."/>
            <person name="Lu P."/>
            <person name="Wu Y."/>
            <person name="Zhang Z."/>
            <person name="Ro D.K."/>
            <person name="Shang Y."/>
            <person name="Huang S."/>
            <person name="Yan J."/>
        </authorList>
    </citation>
    <scope>NUCLEOTIDE SEQUENCE [LARGE SCALE GENOMIC DNA]</scope>
    <source>
        <strain evidence="4">Ta-2019</strain>
    </source>
</reference>
<evidence type="ECO:0000259" key="3">
    <source>
        <dbReference type="PROSITE" id="PS50102"/>
    </source>
</evidence>
<dbReference type="CDD" id="cd12276">
    <property type="entry name" value="RRM2_MEI2_EAR1_like"/>
    <property type="match status" value="1"/>
</dbReference>
<gene>
    <name evidence="4" type="ORF">KI387_043218</name>
</gene>
<dbReference type="InterPro" id="IPR000504">
    <property type="entry name" value="RRM_dom"/>
</dbReference>
<dbReference type="EMBL" id="JAHRHJ020003509">
    <property type="protein sequence ID" value="KAH9291598.1"/>
    <property type="molecule type" value="Genomic_DNA"/>
</dbReference>
<proteinExistence type="predicted"/>
<keyword evidence="5" id="KW-1185">Reference proteome</keyword>
<evidence type="ECO:0000313" key="4">
    <source>
        <dbReference type="EMBL" id="KAH9291598.1"/>
    </source>
</evidence>
<dbReference type="SUPFAM" id="SSF54928">
    <property type="entry name" value="RNA-binding domain, RBD"/>
    <property type="match status" value="1"/>
</dbReference>
<dbReference type="Pfam" id="PF00076">
    <property type="entry name" value="RRM_1"/>
    <property type="match status" value="2"/>
</dbReference>
<dbReference type="InterPro" id="IPR012677">
    <property type="entry name" value="Nucleotide-bd_a/b_plait_sf"/>
</dbReference>
<evidence type="ECO:0000256" key="2">
    <source>
        <dbReference type="PROSITE-ProRule" id="PRU00176"/>
    </source>
</evidence>
<dbReference type="AlphaFoldDB" id="A0AA38C2H1"/>
<sequence>AKSITLEALLLSSIPPELGEEEIQQKLKALGPIRALHLRRKHQGLVIVDYYDLRHAKQALANIKQKHSMQQKMAENNDKGKEVPSCCRLTGGKAMWARYAKPIAKNQGTLVVFNLDSAISPDNLWSTIEEYGAVKEVREPPLNNQVNFVEFCDVREAYEAKEALDEQEIGSDCI</sequence>
<name>A0AA38C2H1_TAXCH</name>
<evidence type="ECO:0000313" key="5">
    <source>
        <dbReference type="Proteomes" id="UP000824469"/>
    </source>
</evidence>
<dbReference type="OMA" id="AMWARYA"/>
<feature type="domain" description="RRM" evidence="3">
    <location>
        <begin position="108"/>
        <end position="174"/>
    </location>
</feature>
<evidence type="ECO:0000256" key="1">
    <source>
        <dbReference type="ARBA" id="ARBA00022884"/>
    </source>
</evidence>
<dbReference type="SMART" id="SM00360">
    <property type="entry name" value="RRM"/>
    <property type="match status" value="2"/>
</dbReference>
<organism evidence="4 5">
    <name type="scientific">Taxus chinensis</name>
    <name type="common">Chinese yew</name>
    <name type="synonym">Taxus wallichiana var. chinensis</name>
    <dbReference type="NCBI Taxonomy" id="29808"/>
    <lineage>
        <taxon>Eukaryota</taxon>
        <taxon>Viridiplantae</taxon>
        <taxon>Streptophyta</taxon>
        <taxon>Embryophyta</taxon>
        <taxon>Tracheophyta</taxon>
        <taxon>Spermatophyta</taxon>
        <taxon>Pinopsida</taxon>
        <taxon>Pinidae</taxon>
        <taxon>Conifers II</taxon>
        <taxon>Cupressales</taxon>
        <taxon>Taxaceae</taxon>
        <taxon>Taxus</taxon>
    </lineage>
</organism>
<feature type="non-terminal residue" evidence="4">
    <location>
        <position position="1"/>
    </location>
</feature>